<dbReference type="GO" id="GO:0032977">
    <property type="term" value="F:membrane insertase activity"/>
    <property type="evidence" value="ECO:0007669"/>
    <property type="project" value="InterPro"/>
</dbReference>
<dbReference type="InterPro" id="IPR028055">
    <property type="entry name" value="YidC/Oxa/ALB_C"/>
</dbReference>
<keyword evidence="7" id="KW-0496">Mitochondrion</keyword>
<feature type="compositionally biased region" description="Basic and acidic residues" evidence="10">
    <location>
        <begin position="445"/>
        <end position="471"/>
    </location>
</feature>
<evidence type="ECO:0000256" key="2">
    <source>
        <dbReference type="ARBA" id="ARBA00009877"/>
    </source>
</evidence>
<name>A0A9W9J6K9_9EURO</name>
<dbReference type="RefSeq" id="XP_058304473.1">
    <property type="nucleotide sequence ID" value="XM_058457574.1"/>
</dbReference>
<feature type="region of interest" description="Disordered" evidence="10">
    <location>
        <begin position="427"/>
        <end position="508"/>
    </location>
</feature>
<evidence type="ECO:0000256" key="8">
    <source>
        <dbReference type="ARBA" id="ARBA00023136"/>
    </source>
</evidence>
<evidence type="ECO:0000256" key="6">
    <source>
        <dbReference type="ARBA" id="ARBA00022989"/>
    </source>
</evidence>
<evidence type="ECO:0000256" key="7">
    <source>
        <dbReference type="ARBA" id="ARBA00023128"/>
    </source>
</evidence>
<dbReference type="CDD" id="cd20069">
    <property type="entry name" value="5TM_Oxa1-like"/>
    <property type="match status" value="1"/>
</dbReference>
<evidence type="ECO:0000256" key="1">
    <source>
        <dbReference type="ARBA" id="ARBA00004448"/>
    </source>
</evidence>
<comment type="caution">
    <text evidence="13">The sequence shown here is derived from an EMBL/GenBank/DDBJ whole genome shotgun (WGS) entry which is preliminary data.</text>
</comment>
<protein>
    <recommendedName>
        <fullName evidence="12">Membrane insertase YidC/Oxa/ALB C-terminal domain-containing protein</fullName>
    </recommendedName>
</protein>
<evidence type="ECO:0000256" key="4">
    <source>
        <dbReference type="ARBA" id="ARBA00022792"/>
    </source>
</evidence>
<feature type="compositionally biased region" description="Basic and acidic residues" evidence="10">
    <location>
        <begin position="377"/>
        <end position="387"/>
    </location>
</feature>
<keyword evidence="14" id="KW-1185">Reference proteome</keyword>
<feature type="transmembrane region" description="Helical" evidence="11">
    <location>
        <begin position="215"/>
        <end position="232"/>
    </location>
</feature>
<keyword evidence="6 11" id="KW-1133">Transmembrane helix</keyword>
<feature type="region of interest" description="Disordered" evidence="10">
    <location>
        <begin position="377"/>
        <end position="400"/>
    </location>
</feature>
<dbReference type="GO" id="GO:0005743">
    <property type="term" value="C:mitochondrial inner membrane"/>
    <property type="evidence" value="ECO:0007669"/>
    <property type="project" value="UniProtKB-SubCell"/>
</dbReference>
<dbReference type="GO" id="GO:0032979">
    <property type="term" value="P:protein insertion into mitochondrial inner membrane from matrix"/>
    <property type="evidence" value="ECO:0007669"/>
    <property type="project" value="TreeGrafter"/>
</dbReference>
<keyword evidence="5" id="KW-0809">Transit peptide</keyword>
<dbReference type="PANTHER" id="PTHR12428:SF66">
    <property type="entry name" value="MITOCHONDRIAL INNER MEMBRANE PROTEIN OXA1L"/>
    <property type="match status" value="1"/>
</dbReference>
<dbReference type="PANTHER" id="PTHR12428">
    <property type="entry name" value="OXA1"/>
    <property type="match status" value="1"/>
</dbReference>
<keyword evidence="4" id="KW-0999">Mitochondrion inner membrane</keyword>
<sequence length="508" mass="56406">MIGAAGLKGPGVAAAIMRQRLAAIPRSTRSISTFRPQRPRVPGQGQLTLASSGVTWHKTSLAVGPAAIRFKSSMPEPAPSPVPETTTPSEFVEATDLSDFDLSTIPERIGYLKELGLDYGWGSSSVAQYFIEHFHVWGGMPWWAGIVATGLLFRGVLLPFALMASDQAARSHNAKPLTTPLREEMMRHLQQGNQLAGQQKRAELSEIHRAHGIQVWKTLVPLLQIPLGFGIFRATRGMTSLPLPAFMNESFFWIKDLTVADPIYILPMITSFAMYLTFKKGGESGMMDFMKGPGQMILYVLPGMSFLFMAFQPAALQLYFASTGVFAFFQSTIMHNPWVRDLFRMTMPIGGSSAPTLDRTQSAGVARLQMRIAEEKRRAAEIKKQPQEEAPPASITKVSSIDQWIQGKKKGFSQWSEDASKSMNKVLGKSTTNADGTPVAGPRLSDAEHRKAEEYEKERKSADAFAREERNHARRQAHMQALAAEREKAKASWQKQQEAAVNNRRRRK</sequence>
<reference evidence="13" key="1">
    <citation type="submission" date="2022-12" db="EMBL/GenBank/DDBJ databases">
        <authorList>
            <person name="Petersen C."/>
        </authorList>
    </citation>
    <scope>NUCLEOTIDE SEQUENCE</scope>
    <source>
        <strain evidence="13">IBT 15544</strain>
    </source>
</reference>
<comment type="similarity">
    <text evidence="2 9">Belongs to the OXA1/ALB3/YidC family.</text>
</comment>
<feature type="transmembrane region" description="Helical" evidence="11">
    <location>
        <begin position="142"/>
        <end position="162"/>
    </location>
</feature>
<proteinExistence type="inferred from homology"/>
<keyword evidence="8 11" id="KW-0472">Membrane</keyword>
<keyword evidence="3 9" id="KW-0812">Transmembrane</keyword>
<evidence type="ECO:0000313" key="13">
    <source>
        <dbReference type="EMBL" id="KAJ5191533.1"/>
    </source>
</evidence>
<dbReference type="InterPro" id="IPR001708">
    <property type="entry name" value="YidC/ALB3/OXA1/COX18"/>
</dbReference>
<evidence type="ECO:0000256" key="3">
    <source>
        <dbReference type="ARBA" id="ARBA00022692"/>
    </source>
</evidence>
<comment type="subcellular location">
    <subcellularLocation>
        <location evidence="9">Membrane</location>
        <topology evidence="9">Multi-pass membrane protein</topology>
    </subcellularLocation>
    <subcellularLocation>
        <location evidence="1">Mitochondrion inner membrane</location>
        <topology evidence="1">Multi-pass membrane protein</topology>
    </subcellularLocation>
</comment>
<evidence type="ECO:0000313" key="14">
    <source>
        <dbReference type="Proteomes" id="UP001150904"/>
    </source>
</evidence>
<dbReference type="AlphaFoldDB" id="A0A9W9J6K9"/>
<evidence type="ECO:0000259" key="12">
    <source>
        <dbReference type="Pfam" id="PF02096"/>
    </source>
</evidence>
<dbReference type="EMBL" id="JAPQKR010000016">
    <property type="protein sequence ID" value="KAJ5191533.1"/>
    <property type="molecule type" value="Genomic_DNA"/>
</dbReference>
<organism evidence="13 14">
    <name type="scientific">Penicillium cinerascens</name>
    <dbReference type="NCBI Taxonomy" id="70096"/>
    <lineage>
        <taxon>Eukaryota</taxon>
        <taxon>Fungi</taxon>
        <taxon>Dikarya</taxon>
        <taxon>Ascomycota</taxon>
        <taxon>Pezizomycotina</taxon>
        <taxon>Eurotiomycetes</taxon>
        <taxon>Eurotiomycetidae</taxon>
        <taxon>Eurotiales</taxon>
        <taxon>Aspergillaceae</taxon>
        <taxon>Penicillium</taxon>
    </lineage>
</organism>
<feature type="domain" description="Membrane insertase YidC/Oxa/ALB C-terminal" evidence="12">
    <location>
        <begin position="142"/>
        <end position="335"/>
    </location>
</feature>
<accession>A0A9W9J6K9</accession>
<evidence type="ECO:0000256" key="11">
    <source>
        <dbReference type="SAM" id="Phobius"/>
    </source>
</evidence>
<dbReference type="Proteomes" id="UP001150904">
    <property type="component" value="Unassembled WGS sequence"/>
</dbReference>
<evidence type="ECO:0000256" key="9">
    <source>
        <dbReference type="RuleBase" id="RU003945"/>
    </source>
</evidence>
<dbReference type="OrthoDB" id="2148490at2759"/>
<evidence type="ECO:0000256" key="5">
    <source>
        <dbReference type="ARBA" id="ARBA00022946"/>
    </source>
</evidence>
<evidence type="ECO:0000256" key="10">
    <source>
        <dbReference type="SAM" id="MobiDB-lite"/>
    </source>
</evidence>
<feature type="transmembrane region" description="Helical" evidence="11">
    <location>
        <begin position="252"/>
        <end position="276"/>
    </location>
</feature>
<gene>
    <name evidence="13" type="ORF">N7498_010518</name>
</gene>
<dbReference type="Pfam" id="PF02096">
    <property type="entry name" value="60KD_IMP"/>
    <property type="match status" value="1"/>
</dbReference>
<feature type="transmembrane region" description="Helical" evidence="11">
    <location>
        <begin position="296"/>
        <end position="312"/>
    </location>
</feature>
<dbReference type="GeneID" id="83184875"/>
<reference evidence="13" key="2">
    <citation type="journal article" date="2023" name="IMA Fungus">
        <title>Comparative genomic study of the Penicillium genus elucidates a diverse pangenome and 15 lateral gene transfer events.</title>
        <authorList>
            <person name="Petersen C."/>
            <person name="Sorensen T."/>
            <person name="Nielsen M.R."/>
            <person name="Sondergaard T.E."/>
            <person name="Sorensen J.L."/>
            <person name="Fitzpatrick D.A."/>
            <person name="Frisvad J.C."/>
            <person name="Nielsen K.L."/>
        </authorList>
    </citation>
    <scope>NUCLEOTIDE SEQUENCE</scope>
    <source>
        <strain evidence="13">IBT 15544</strain>
    </source>
</reference>